<feature type="compositionally biased region" description="Basic residues" evidence="2">
    <location>
        <begin position="11"/>
        <end position="22"/>
    </location>
</feature>
<sequence>MSEKAEEWQVARRRKGTPRRSKAPQVSLTPQDQGCCQDEFNTNKTLLRIRETMSELRCEDFWLDWKKRLLSSSATAAAPSPDGGAPELPVDQQEEGSVGTTAPGLECVCYGLGSFSSCVSARYQLAMMLLLLEALEIPPRLCWVFDPVFSAGEKEVLRELDLSVLTENEEGKRLTKRPTIFYLMHCGKALYNNLLWRNWERERLPLLTIIGNSFSGIQERTVERELRRDYLFLHQAVALCEERPLRCPPRLLDVFNDTALITFPPGRLSQLPQCTWAEAAEPRYEHCPDLEIIRREEEQGRS</sequence>
<feature type="region of interest" description="Disordered" evidence="2">
    <location>
        <begin position="1"/>
        <end position="32"/>
    </location>
</feature>
<dbReference type="OrthoDB" id="551431at2759"/>
<feature type="domain" description="SRR1-like" evidence="3">
    <location>
        <begin position="106"/>
        <end position="261"/>
    </location>
</feature>
<dbReference type="GeneID" id="115553757"/>
<dbReference type="OMA" id="VVTRKKW"/>
<feature type="compositionally biased region" description="Basic and acidic residues" evidence="2">
    <location>
        <begin position="1"/>
        <end position="10"/>
    </location>
</feature>
<reference evidence="4" key="1">
    <citation type="submission" date="2025-08" db="UniProtKB">
        <authorList>
            <consortium name="Ensembl"/>
        </authorList>
    </citation>
    <scope>IDENTIFICATION</scope>
</reference>
<protein>
    <recommendedName>
        <fullName evidence="3">SRR1-like domain-containing protein</fullName>
    </recommendedName>
</protein>
<comment type="similarity">
    <text evidence="1">Belongs to the SRR1 family.</text>
</comment>
<keyword evidence="5" id="KW-1185">Reference proteome</keyword>
<dbReference type="GeneTree" id="ENSGT00390000003948"/>
<dbReference type="Proteomes" id="UP000694546">
    <property type="component" value="Chromosome 11"/>
</dbReference>
<dbReference type="GO" id="GO:0005737">
    <property type="term" value="C:cytoplasm"/>
    <property type="evidence" value="ECO:0007669"/>
    <property type="project" value="TreeGrafter"/>
</dbReference>
<evidence type="ECO:0000256" key="2">
    <source>
        <dbReference type="SAM" id="MobiDB-lite"/>
    </source>
</evidence>
<evidence type="ECO:0000259" key="3">
    <source>
        <dbReference type="Pfam" id="PF07985"/>
    </source>
</evidence>
<dbReference type="RefSeq" id="XP_030226130.1">
    <property type="nucleotide sequence ID" value="XM_030370270.1"/>
</dbReference>
<dbReference type="PANTHER" id="PTHR28626:SF3">
    <property type="entry name" value="SRR1-LIKE PROTEIN"/>
    <property type="match status" value="1"/>
</dbReference>
<dbReference type="PANTHER" id="PTHR28626">
    <property type="entry name" value="SRR1-LIKE PROTEIN"/>
    <property type="match status" value="1"/>
</dbReference>
<name>A0A8C4Z123_GADMO</name>
<evidence type="ECO:0000256" key="1">
    <source>
        <dbReference type="ARBA" id="ARBA00009856"/>
    </source>
</evidence>
<accession>A0A8C4Z123</accession>
<gene>
    <name evidence="4" type="primary">srrd</name>
</gene>
<dbReference type="AlphaFoldDB" id="A0A8C4Z123"/>
<evidence type="ECO:0000313" key="5">
    <source>
        <dbReference type="Proteomes" id="UP000694546"/>
    </source>
</evidence>
<dbReference type="InterPro" id="IPR012942">
    <property type="entry name" value="SRR1-like"/>
</dbReference>
<organism evidence="4 5">
    <name type="scientific">Gadus morhua</name>
    <name type="common">Atlantic cod</name>
    <dbReference type="NCBI Taxonomy" id="8049"/>
    <lineage>
        <taxon>Eukaryota</taxon>
        <taxon>Metazoa</taxon>
        <taxon>Chordata</taxon>
        <taxon>Craniata</taxon>
        <taxon>Vertebrata</taxon>
        <taxon>Euteleostomi</taxon>
        <taxon>Actinopterygii</taxon>
        <taxon>Neopterygii</taxon>
        <taxon>Teleostei</taxon>
        <taxon>Neoteleostei</taxon>
        <taxon>Acanthomorphata</taxon>
        <taxon>Zeiogadaria</taxon>
        <taxon>Gadariae</taxon>
        <taxon>Gadiformes</taxon>
        <taxon>Gadoidei</taxon>
        <taxon>Gadidae</taxon>
        <taxon>Gadus</taxon>
    </lineage>
</organism>
<dbReference type="Ensembl" id="ENSGMOT00000005248.2">
    <property type="protein sequence ID" value="ENSGMOP00000005100.2"/>
    <property type="gene ID" value="ENSGMOG00000004812.2"/>
</dbReference>
<evidence type="ECO:0000313" key="4">
    <source>
        <dbReference type="Ensembl" id="ENSGMOP00000005100.2"/>
    </source>
</evidence>
<dbReference type="Pfam" id="PF07985">
    <property type="entry name" value="SRR1"/>
    <property type="match status" value="1"/>
</dbReference>
<reference evidence="4" key="2">
    <citation type="submission" date="2025-09" db="UniProtKB">
        <authorList>
            <consortium name="Ensembl"/>
        </authorList>
    </citation>
    <scope>IDENTIFICATION</scope>
</reference>
<proteinExistence type="inferred from homology"/>
<feature type="region of interest" description="Disordered" evidence="2">
    <location>
        <begin position="75"/>
        <end position="97"/>
    </location>
</feature>
<dbReference type="InterPro" id="IPR040044">
    <property type="entry name" value="SRR1L"/>
</dbReference>
<dbReference type="GO" id="GO:0005634">
    <property type="term" value="C:nucleus"/>
    <property type="evidence" value="ECO:0007669"/>
    <property type="project" value="TreeGrafter"/>
</dbReference>